<dbReference type="SUPFAM" id="SSF51735">
    <property type="entry name" value="NAD(P)-binding Rossmann-fold domains"/>
    <property type="match status" value="1"/>
</dbReference>
<proteinExistence type="inferred from homology"/>
<dbReference type="InterPro" id="IPR013328">
    <property type="entry name" value="6PGD_dom2"/>
</dbReference>
<evidence type="ECO:0000256" key="2">
    <source>
        <dbReference type="ARBA" id="ARBA00023002"/>
    </source>
</evidence>
<dbReference type="InterPro" id="IPR036291">
    <property type="entry name" value="NAD(P)-bd_dom_sf"/>
</dbReference>
<dbReference type="PROSITE" id="PS00067">
    <property type="entry name" value="3HCDH"/>
    <property type="match status" value="1"/>
</dbReference>
<keyword evidence="2" id="KW-0560">Oxidoreductase</keyword>
<dbReference type="InterPro" id="IPR006108">
    <property type="entry name" value="3HC_DH_C"/>
</dbReference>
<dbReference type="FunFam" id="3.40.50.720:FF:000009">
    <property type="entry name" value="Fatty oxidation complex, alpha subunit"/>
    <property type="match status" value="1"/>
</dbReference>
<dbReference type="Pfam" id="PF00725">
    <property type="entry name" value="3HCDH"/>
    <property type="match status" value="1"/>
</dbReference>
<dbReference type="NCBIfam" id="NF004474">
    <property type="entry name" value="PRK05808.1"/>
    <property type="match status" value="1"/>
</dbReference>
<dbReference type="Gene3D" id="1.10.1040.10">
    <property type="entry name" value="N-(1-d-carboxylethyl)-l-norvaline Dehydrogenase, domain 2"/>
    <property type="match status" value="1"/>
</dbReference>
<dbReference type="AlphaFoldDB" id="A0A381V3V6"/>
<evidence type="ECO:0000313" key="5">
    <source>
        <dbReference type="EMBL" id="SVA35080.1"/>
    </source>
</evidence>
<dbReference type="Gene3D" id="3.40.50.720">
    <property type="entry name" value="NAD(P)-binding Rossmann-like Domain"/>
    <property type="match status" value="1"/>
</dbReference>
<feature type="domain" description="3-hydroxyacyl-CoA dehydrogenase NAD binding" evidence="4">
    <location>
        <begin position="5"/>
        <end position="183"/>
    </location>
</feature>
<sequence length="284" mass="30595">MMVQNIGVVGAGTMGSGIAQTCAVNGLSVVMHDMSDDLLEKGLKTIEHSLDRLVAREKLSDGDKSEALARIRCSTELDALSESGLVVEAATENMDIKIPIFESLNQICGPDAILASNTSSLSLTTLAAASGRPDKIIGMHFFNPVPLMKLVEIIRALQTSDKTYEVTESLTRALGKEPIAVKDSPGFVVNRMLVPMINEAVFILYEGLAGADEIDAAMKLGANHPIGPLALADMIGIDVCLYVMNVLLEEFGDSKFRPCPLLKQMVNAGYLGRKSRRGFFDYSK</sequence>
<evidence type="ECO:0000259" key="3">
    <source>
        <dbReference type="Pfam" id="PF00725"/>
    </source>
</evidence>
<organism evidence="5">
    <name type="scientific">marine metagenome</name>
    <dbReference type="NCBI Taxonomy" id="408172"/>
    <lineage>
        <taxon>unclassified sequences</taxon>
        <taxon>metagenomes</taxon>
        <taxon>ecological metagenomes</taxon>
    </lineage>
</organism>
<evidence type="ECO:0000256" key="1">
    <source>
        <dbReference type="ARBA" id="ARBA00009463"/>
    </source>
</evidence>
<dbReference type="PANTHER" id="PTHR48075:SF5">
    <property type="entry name" value="3-HYDROXYBUTYRYL-COA DEHYDROGENASE"/>
    <property type="match status" value="1"/>
</dbReference>
<dbReference type="PIRSF" id="PIRSF000105">
    <property type="entry name" value="HCDH"/>
    <property type="match status" value="1"/>
</dbReference>
<name>A0A381V3V6_9ZZZZ</name>
<dbReference type="InterPro" id="IPR006176">
    <property type="entry name" value="3-OHacyl-CoA_DH_NAD-bd"/>
</dbReference>
<protein>
    <recommendedName>
        <fullName evidence="6">3-hydroxybutyryl-CoA dehydrogenase</fullName>
    </recommendedName>
</protein>
<dbReference type="InterPro" id="IPR008927">
    <property type="entry name" value="6-PGluconate_DH-like_C_sf"/>
</dbReference>
<dbReference type="Pfam" id="PF02737">
    <property type="entry name" value="3HCDH_N"/>
    <property type="match status" value="1"/>
</dbReference>
<accession>A0A381V3V6</accession>
<dbReference type="SUPFAM" id="SSF48179">
    <property type="entry name" value="6-phosphogluconate dehydrogenase C-terminal domain-like"/>
    <property type="match status" value="1"/>
</dbReference>
<dbReference type="PANTHER" id="PTHR48075">
    <property type="entry name" value="3-HYDROXYACYL-COA DEHYDROGENASE FAMILY PROTEIN"/>
    <property type="match status" value="1"/>
</dbReference>
<evidence type="ECO:0008006" key="6">
    <source>
        <dbReference type="Google" id="ProtNLM"/>
    </source>
</evidence>
<reference evidence="5" key="1">
    <citation type="submission" date="2018-05" db="EMBL/GenBank/DDBJ databases">
        <authorList>
            <person name="Lanie J.A."/>
            <person name="Ng W.-L."/>
            <person name="Kazmierczak K.M."/>
            <person name="Andrzejewski T.M."/>
            <person name="Davidsen T.M."/>
            <person name="Wayne K.J."/>
            <person name="Tettelin H."/>
            <person name="Glass J.I."/>
            <person name="Rusch D."/>
            <person name="Podicherti R."/>
            <person name="Tsui H.-C.T."/>
            <person name="Winkler M.E."/>
        </authorList>
    </citation>
    <scope>NUCLEOTIDE SEQUENCE</scope>
</reference>
<dbReference type="InterPro" id="IPR006180">
    <property type="entry name" value="3-OHacyl-CoA_DH_CS"/>
</dbReference>
<dbReference type="GO" id="GO:0070403">
    <property type="term" value="F:NAD+ binding"/>
    <property type="evidence" value="ECO:0007669"/>
    <property type="project" value="InterPro"/>
</dbReference>
<dbReference type="InterPro" id="IPR022694">
    <property type="entry name" value="3-OHacyl-CoA_DH"/>
</dbReference>
<dbReference type="GO" id="GO:0006631">
    <property type="term" value="P:fatty acid metabolic process"/>
    <property type="evidence" value="ECO:0007669"/>
    <property type="project" value="InterPro"/>
</dbReference>
<comment type="similarity">
    <text evidence="1">Belongs to the 3-hydroxyacyl-CoA dehydrogenase family.</text>
</comment>
<evidence type="ECO:0000259" key="4">
    <source>
        <dbReference type="Pfam" id="PF02737"/>
    </source>
</evidence>
<feature type="domain" description="3-hydroxyacyl-CoA dehydrogenase C-terminal" evidence="3">
    <location>
        <begin position="186"/>
        <end position="282"/>
    </location>
</feature>
<dbReference type="EMBL" id="UINC01007787">
    <property type="protein sequence ID" value="SVA35080.1"/>
    <property type="molecule type" value="Genomic_DNA"/>
</dbReference>
<dbReference type="GO" id="GO:0016616">
    <property type="term" value="F:oxidoreductase activity, acting on the CH-OH group of donors, NAD or NADP as acceptor"/>
    <property type="evidence" value="ECO:0007669"/>
    <property type="project" value="InterPro"/>
</dbReference>
<gene>
    <name evidence="5" type="ORF">METZ01_LOCUS87934</name>
</gene>